<protein>
    <submittedName>
        <fullName evidence="1">Bacillithiol system protein YtxJ</fullName>
    </submittedName>
</protein>
<evidence type="ECO:0000313" key="2">
    <source>
        <dbReference type="Proteomes" id="UP000323257"/>
    </source>
</evidence>
<keyword evidence="2" id="KW-1185">Reference proteome</keyword>
<accession>A0A5S5CEU0</accession>
<name>A0A5S5CEU0_9BACL</name>
<sequence length="66" mass="7450">MQDDPNREVDYVLVKVIESRPVSNRIAEDLGVKHESPQIIYVKDRAKYWTASHSAVTSAHMAAVLN</sequence>
<proteinExistence type="predicted"/>
<dbReference type="EMBL" id="VNHS01000003">
    <property type="protein sequence ID" value="TYP76523.1"/>
    <property type="molecule type" value="Genomic_DNA"/>
</dbReference>
<dbReference type="AlphaFoldDB" id="A0A5S5CEU0"/>
<dbReference type="Pfam" id="PF11009">
    <property type="entry name" value="BrxC"/>
    <property type="match status" value="1"/>
</dbReference>
<dbReference type="Proteomes" id="UP000323257">
    <property type="component" value="Unassembled WGS sequence"/>
</dbReference>
<dbReference type="Gene3D" id="3.40.30.10">
    <property type="entry name" value="Glutaredoxin"/>
    <property type="match status" value="1"/>
</dbReference>
<reference evidence="1 2" key="1">
    <citation type="submission" date="2019-07" db="EMBL/GenBank/DDBJ databases">
        <title>Genomic Encyclopedia of Type Strains, Phase III (KMG-III): the genomes of soil and plant-associated and newly described type strains.</title>
        <authorList>
            <person name="Whitman W."/>
        </authorList>
    </citation>
    <scope>NUCLEOTIDE SEQUENCE [LARGE SCALE GENOMIC DNA]</scope>
    <source>
        <strain evidence="1 2">BL24</strain>
    </source>
</reference>
<organism evidence="1 2">
    <name type="scientific">Paenibacillus methanolicus</name>
    <dbReference type="NCBI Taxonomy" id="582686"/>
    <lineage>
        <taxon>Bacteria</taxon>
        <taxon>Bacillati</taxon>
        <taxon>Bacillota</taxon>
        <taxon>Bacilli</taxon>
        <taxon>Bacillales</taxon>
        <taxon>Paenibacillaceae</taxon>
        <taxon>Paenibacillus</taxon>
    </lineage>
</organism>
<gene>
    <name evidence="1" type="ORF">BCM02_103185</name>
</gene>
<comment type="caution">
    <text evidence="1">The sequence shown here is derived from an EMBL/GenBank/DDBJ whole genome shotgun (WGS) entry which is preliminary data.</text>
</comment>
<dbReference type="InterPro" id="IPR022551">
    <property type="entry name" value="BrxC"/>
</dbReference>
<evidence type="ECO:0000313" key="1">
    <source>
        <dbReference type="EMBL" id="TYP76523.1"/>
    </source>
</evidence>